<dbReference type="AlphaFoldDB" id="A0A495VVI8"/>
<evidence type="ECO:0000313" key="1">
    <source>
        <dbReference type="EMBL" id="RKT53441.1"/>
    </source>
</evidence>
<reference evidence="1 2" key="1">
    <citation type="submission" date="2018-10" db="EMBL/GenBank/DDBJ databases">
        <title>Sequencing the genomes of 1000 actinobacteria strains.</title>
        <authorList>
            <person name="Klenk H.-P."/>
        </authorList>
    </citation>
    <scope>NUCLEOTIDE SEQUENCE [LARGE SCALE GENOMIC DNA]</scope>
    <source>
        <strain evidence="1 2">DSM 43800</strain>
    </source>
</reference>
<name>A0A495VVI8_9PSEU</name>
<keyword evidence="2" id="KW-1185">Reference proteome</keyword>
<proteinExistence type="predicted"/>
<gene>
    <name evidence="1" type="ORF">C8E97_2002</name>
</gene>
<organism evidence="1 2">
    <name type="scientific">Saccharothrix australiensis</name>
    <dbReference type="NCBI Taxonomy" id="2072"/>
    <lineage>
        <taxon>Bacteria</taxon>
        <taxon>Bacillati</taxon>
        <taxon>Actinomycetota</taxon>
        <taxon>Actinomycetes</taxon>
        <taxon>Pseudonocardiales</taxon>
        <taxon>Pseudonocardiaceae</taxon>
        <taxon>Saccharothrix</taxon>
    </lineage>
</organism>
<dbReference type="Proteomes" id="UP000282084">
    <property type="component" value="Unassembled WGS sequence"/>
</dbReference>
<accession>A0A495VVI8</accession>
<protein>
    <submittedName>
        <fullName evidence="1">Uncharacterized protein</fullName>
    </submittedName>
</protein>
<comment type="caution">
    <text evidence="1">The sequence shown here is derived from an EMBL/GenBank/DDBJ whole genome shotgun (WGS) entry which is preliminary data.</text>
</comment>
<evidence type="ECO:0000313" key="2">
    <source>
        <dbReference type="Proteomes" id="UP000282084"/>
    </source>
</evidence>
<sequence length="80" mass="8248">MYRTYPESMYIGMGSARVSASIDVHGDTAVTCTVDPDGHVEIGLGEDSYLFLTRAGATRLVTALATAGLVGAPVSNPATT</sequence>
<dbReference type="EMBL" id="RBXO01000001">
    <property type="protein sequence ID" value="RKT53441.1"/>
    <property type="molecule type" value="Genomic_DNA"/>
</dbReference>